<dbReference type="Proteomes" id="UP000053732">
    <property type="component" value="Unassembled WGS sequence"/>
</dbReference>
<dbReference type="Gene3D" id="3.40.720.10">
    <property type="entry name" value="Alkaline Phosphatase, subunit A"/>
    <property type="match status" value="1"/>
</dbReference>
<keyword evidence="10" id="KW-1185">Reference proteome</keyword>
<dbReference type="InterPro" id="IPR017850">
    <property type="entry name" value="Alkaline_phosphatase_core_sf"/>
</dbReference>
<evidence type="ECO:0000256" key="1">
    <source>
        <dbReference type="ARBA" id="ARBA00008779"/>
    </source>
</evidence>
<dbReference type="GO" id="GO:0008449">
    <property type="term" value="F:N-acetylglucosamine-6-sulfatase activity"/>
    <property type="evidence" value="ECO:0007669"/>
    <property type="project" value="TreeGrafter"/>
</dbReference>
<evidence type="ECO:0000313" key="10">
    <source>
        <dbReference type="Proteomes" id="UP000053732"/>
    </source>
</evidence>
<reference evidence="9 10" key="1">
    <citation type="journal article" date="2014" name="Nat. Commun.">
        <title>Multiple recent horizontal transfers of a large genomic region in cheese making fungi.</title>
        <authorList>
            <person name="Cheeseman K."/>
            <person name="Ropars J."/>
            <person name="Renault P."/>
            <person name="Dupont J."/>
            <person name="Gouzy J."/>
            <person name="Branca A."/>
            <person name="Abraham A.L."/>
            <person name="Ceppi M."/>
            <person name="Conseiller E."/>
            <person name="Debuchy R."/>
            <person name="Malagnac F."/>
            <person name="Goarin A."/>
            <person name="Silar P."/>
            <person name="Lacoste S."/>
            <person name="Sallet E."/>
            <person name="Bensimon A."/>
            <person name="Giraud T."/>
            <person name="Brygoo Y."/>
        </authorList>
    </citation>
    <scope>NUCLEOTIDE SEQUENCE [LARGE SCALE GENOMIC DNA]</scope>
    <source>
        <strain evidence="10">FM 013</strain>
    </source>
</reference>
<comment type="similarity">
    <text evidence="1 5">Belongs to the sulfatase family.</text>
</comment>
<evidence type="ECO:0000313" key="9">
    <source>
        <dbReference type="EMBL" id="CRL20032.1"/>
    </source>
</evidence>
<feature type="signal peptide" evidence="7">
    <location>
        <begin position="1"/>
        <end position="18"/>
    </location>
</feature>
<comment type="PTM">
    <text evidence="6">The conversion to 3-oxoalanine (also known as C-formylglycine, FGly), of a serine or cysteine residue in prokaryotes and of a cysteine residue in eukaryotes, is critical for catalytic activity.</text>
</comment>
<accession>A0A0G4P129</accession>
<evidence type="ECO:0000256" key="3">
    <source>
        <dbReference type="ARBA" id="ARBA00022801"/>
    </source>
</evidence>
<dbReference type="Pfam" id="PF00884">
    <property type="entry name" value="Sulfatase"/>
    <property type="match status" value="1"/>
</dbReference>
<evidence type="ECO:0000256" key="7">
    <source>
        <dbReference type="SAM" id="SignalP"/>
    </source>
</evidence>
<evidence type="ECO:0000256" key="4">
    <source>
        <dbReference type="ARBA" id="ARBA00023180"/>
    </source>
</evidence>
<dbReference type="InterPro" id="IPR024607">
    <property type="entry name" value="Sulfatase_CS"/>
</dbReference>
<dbReference type="AlphaFoldDB" id="A0A0G4P129"/>
<proteinExistence type="inferred from homology"/>
<dbReference type="PANTHER" id="PTHR43108">
    <property type="entry name" value="N-ACETYLGLUCOSAMINE-6-SULFATASE FAMILY MEMBER"/>
    <property type="match status" value="1"/>
</dbReference>
<dbReference type="InterPro" id="IPR012083">
    <property type="entry name" value="Arylsulfatase"/>
</dbReference>
<feature type="chain" id="PRO_5005195312" description="Arylsulfatase" evidence="7">
    <location>
        <begin position="19"/>
        <end position="574"/>
    </location>
</feature>
<name>A0A0G4P129_PENC3</name>
<keyword evidence="4" id="KW-0325">Glycoprotein</keyword>
<dbReference type="SUPFAM" id="SSF53649">
    <property type="entry name" value="Alkaline phosphatase-like"/>
    <property type="match status" value="1"/>
</dbReference>
<dbReference type="EC" id="3.1.6.1" evidence="5"/>
<feature type="modified residue" description="3-oxoalanine (Cys)" evidence="6">
    <location>
        <position position="87"/>
    </location>
</feature>
<evidence type="ECO:0000259" key="8">
    <source>
        <dbReference type="Pfam" id="PF00884"/>
    </source>
</evidence>
<feature type="domain" description="Sulfatase N-terminal" evidence="8">
    <location>
        <begin position="43"/>
        <end position="375"/>
    </location>
</feature>
<dbReference type="InterPro" id="IPR000917">
    <property type="entry name" value="Sulfatase_N"/>
</dbReference>
<dbReference type="PROSITE" id="PS00523">
    <property type="entry name" value="SULFATASE_1"/>
    <property type="match status" value="1"/>
</dbReference>
<dbReference type="PIRSF" id="PIRSF000972">
    <property type="entry name" value="Arylsulf_plant"/>
    <property type="match status" value="1"/>
</dbReference>
<evidence type="ECO:0000256" key="5">
    <source>
        <dbReference type="PIRNR" id="PIRNR000972"/>
    </source>
</evidence>
<dbReference type="CDD" id="cd16147">
    <property type="entry name" value="G6S"/>
    <property type="match status" value="1"/>
</dbReference>
<dbReference type="GO" id="GO:0005539">
    <property type="term" value="F:glycosaminoglycan binding"/>
    <property type="evidence" value="ECO:0007669"/>
    <property type="project" value="TreeGrafter"/>
</dbReference>
<organism evidence="9 10">
    <name type="scientific">Penicillium camemberti (strain FM 013)</name>
    <dbReference type="NCBI Taxonomy" id="1429867"/>
    <lineage>
        <taxon>Eukaryota</taxon>
        <taxon>Fungi</taxon>
        <taxon>Dikarya</taxon>
        <taxon>Ascomycota</taxon>
        <taxon>Pezizomycotina</taxon>
        <taxon>Eurotiomycetes</taxon>
        <taxon>Eurotiomycetidae</taxon>
        <taxon>Eurotiales</taxon>
        <taxon>Aspergillaceae</taxon>
        <taxon>Penicillium</taxon>
    </lineage>
</organism>
<keyword evidence="3 5" id="KW-0378">Hydrolase</keyword>
<comment type="catalytic activity">
    <reaction evidence="5">
        <text>an aryl sulfate + H2O = a phenol + sulfate + H(+)</text>
        <dbReference type="Rhea" id="RHEA:17261"/>
        <dbReference type="ChEBI" id="CHEBI:15377"/>
        <dbReference type="ChEBI" id="CHEBI:15378"/>
        <dbReference type="ChEBI" id="CHEBI:16189"/>
        <dbReference type="ChEBI" id="CHEBI:33853"/>
        <dbReference type="ChEBI" id="CHEBI:140317"/>
        <dbReference type="EC" id="3.1.6.1"/>
    </reaction>
</comment>
<sequence>MKFIPALVGLIVAEGVTALNLQSNLESAVQSILNPSETQSRKPNILFVITDDQDLQLDSISYTPRISKHIRDQGTFFRNHFVTTALCCPSRVSLWTGRQAHNTNVTDVHPPYGGYPKFVDRGFNDDFLPLWLQGAGYDTYYTGKMFNAHTVDNYHSPHINGFNGSDFLLDPYTYSYLNSTYQRNHEPPVSHEGEHTIDVITGKALGFLDDALAGERPFFLAVSCLGQGLHVSAHPPQTTRAFVPGCGGASYRKFQSGPVSWIRDLPVQNQSVVDYNDHFYRSRLRALQGVDELVDGLVTRLEESGQLDNTYIIYTSDNGFHIGQHRLPPGKTCGFEEDIRVPLFIRGPGVAKGYVQDAVTTHVDLAPTLFHLAGIPARDDFDGTAIPVTPEFDGERHEHVTVEYWGSAVVEGAYSGIGPGGSTMIPNNTYKSVRLLGEGYNLYYSVWCNNEHELYDLSTDPYQLNNLYPTASPADINEPHILGRTVTQAINRLDALLMVLKSCQGATCIRPWDVLQPVDPVSTLQDALHEEYDGFYGAQPQVSFDWCDAGYIVEAEGPQVPLTSRHGVSWDVWV</sequence>
<dbReference type="PANTHER" id="PTHR43108:SF8">
    <property type="entry name" value="SD21168P"/>
    <property type="match status" value="1"/>
</dbReference>
<gene>
    <name evidence="9" type="ORF">PCAMFM013_S003g000824</name>
</gene>
<evidence type="ECO:0000256" key="6">
    <source>
        <dbReference type="PIRSR" id="PIRSR000972-50"/>
    </source>
</evidence>
<dbReference type="STRING" id="1429867.A0A0G4P129"/>
<evidence type="ECO:0000256" key="2">
    <source>
        <dbReference type="ARBA" id="ARBA00022729"/>
    </source>
</evidence>
<dbReference type="EMBL" id="HG793136">
    <property type="protein sequence ID" value="CRL20032.1"/>
    <property type="molecule type" value="Genomic_DNA"/>
</dbReference>
<dbReference type="GO" id="GO:0004065">
    <property type="term" value="F:arylsulfatase activity"/>
    <property type="evidence" value="ECO:0007669"/>
    <property type="project" value="UniProtKB-UniRule"/>
</dbReference>
<dbReference type="GO" id="GO:0018958">
    <property type="term" value="P:phenol-containing compound metabolic process"/>
    <property type="evidence" value="ECO:0007669"/>
    <property type="project" value="InterPro"/>
</dbReference>
<protein>
    <recommendedName>
        <fullName evidence="5">Arylsulfatase</fullName>
        <shortName evidence="5">AS</shortName>
        <ecNumber evidence="5">3.1.6.1</ecNumber>
    </recommendedName>
    <alternativeName>
        <fullName evidence="5">Aryl-sulfate sulphohydrolase</fullName>
    </alternativeName>
</protein>
<keyword evidence="2 7" id="KW-0732">Signal</keyword>